<feature type="domain" description="VOC" evidence="2">
    <location>
        <begin position="6"/>
        <end position="128"/>
    </location>
</feature>
<protein>
    <submittedName>
        <fullName evidence="3">VOC family protein</fullName>
    </submittedName>
</protein>
<sequence>MPRFTGFAHITLSVRDRDASVDFYRSVLGFEEYRKRDDSRALRTDCQHRSGVVLGFTQHRDHFNGLFDHRHAGVDHIAFEVDNVDDLEAWEDRLAELDVDHTPIIHSERGSVLNFTDPDGFQLELFCCADSDNTGD</sequence>
<reference evidence="3 4" key="1">
    <citation type="submission" date="2018-11" db="EMBL/GenBank/DDBJ databases">
        <title>The genome draft of YIM 96095.</title>
        <authorList>
            <person name="Tang S.-K."/>
            <person name="Chunyu W.-X."/>
            <person name="Feng Y.-Z."/>
        </authorList>
    </citation>
    <scope>NUCLEOTIDE SEQUENCE [LARGE SCALE GENOMIC DNA]</scope>
    <source>
        <strain evidence="3 4">YIM 96095</strain>
    </source>
</reference>
<dbReference type="OrthoDB" id="115162at2"/>
<dbReference type="InterPro" id="IPR004360">
    <property type="entry name" value="Glyas_Fos-R_dOase_dom"/>
</dbReference>
<dbReference type="Gene3D" id="3.10.180.10">
    <property type="entry name" value="2,3-Dihydroxybiphenyl 1,2-Dioxygenase, domain 1"/>
    <property type="match status" value="1"/>
</dbReference>
<dbReference type="RefSeq" id="WP_123202056.1">
    <property type="nucleotide sequence ID" value="NZ_RJMB01000015.1"/>
</dbReference>
<dbReference type="PROSITE" id="PS00934">
    <property type="entry name" value="GLYOXALASE_I_1"/>
    <property type="match status" value="1"/>
</dbReference>
<dbReference type="SUPFAM" id="SSF54593">
    <property type="entry name" value="Glyoxalase/Bleomycin resistance protein/Dihydroxybiphenyl dioxygenase"/>
    <property type="match status" value="1"/>
</dbReference>
<dbReference type="EMBL" id="RJMB01000015">
    <property type="protein sequence ID" value="RNL83597.1"/>
    <property type="molecule type" value="Genomic_DNA"/>
</dbReference>
<dbReference type="InterPro" id="IPR018146">
    <property type="entry name" value="Glyoxalase_1_CS"/>
</dbReference>
<organism evidence="3 4">
    <name type="scientific">Halostreptopolyspora alba</name>
    <dbReference type="NCBI Taxonomy" id="2487137"/>
    <lineage>
        <taxon>Bacteria</taxon>
        <taxon>Bacillati</taxon>
        <taxon>Actinomycetota</taxon>
        <taxon>Actinomycetes</taxon>
        <taxon>Streptosporangiales</taxon>
        <taxon>Nocardiopsidaceae</taxon>
        <taxon>Halostreptopolyspora</taxon>
    </lineage>
</organism>
<evidence type="ECO:0000259" key="2">
    <source>
        <dbReference type="PROSITE" id="PS51819"/>
    </source>
</evidence>
<dbReference type="GO" id="GO:0004462">
    <property type="term" value="F:lactoylglutathione lyase activity"/>
    <property type="evidence" value="ECO:0007669"/>
    <property type="project" value="InterPro"/>
</dbReference>
<dbReference type="GO" id="GO:0046872">
    <property type="term" value="F:metal ion binding"/>
    <property type="evidence" value="ECO:0007669"/>
    <property type="project" value="UniProtKB-KW"/>
</dbReference>
<evidence type="ECO:0000313" key="4">
    <source>
        <dbReference type="Proteomes" id="UP000269198"/>
    </source>
</evidence>
<dbReference type="PANTHER" id="PTHR36113">
    <property type="entry name" value="LYASE, PUTATIVE-RELATED-RELATED"/>
    <property type="match status" value="1"/>
</dbReference>
<evidence type="ECO:0000313" key="3">
    <source>
        <dbReference type="EMBL" id="RNL83597.1"/>
    </source>
</evidence>
<dbReference type="InterPro" id="IPR051332">
    <property type="entry name" value="Fosfomycin_Res_Enzymes"/>
</dbReference>
<dbReference type="InterPro" id="IPR029068">
    <property type="entry name" value="Glyas_Bleomycin-R_OHBP_Dase"/>
</dbReference>
<proteinExistence type="predicted"/>
<accession>A0A3N0E6X1</accession>
<keyword evidence="4" id="KW-1185">Reference proteome</keyword>
<dbReference type="AlphaFoldDB" id="A0A3N0E6X1"/>
<dbReference type="CDD" id="cd06587">
    <property type="entry name" value="VOC"/>
    <property type="match status" value="1"/>
</dbReference>
<dbReference type="PROSITE" id="PS51819">
    <property type="entry name" value="VOC"/>
    <property type="match status" value="1"/>
</dbReference>
<dbReference type="Proteomes" id="UP000269198">
    <property type="component" value="Unassembled WGS sequence"/>
</dbReference>
<gene>
    <name evidence="3" type="ORF">EFW17_15190</name>
</gene>
<evidence type="ECO:0000256" key="1">
    <source>
        <dbReference type="ARBA" id="ARBA00022723"/>
    </source>
</evidence>
<dbReference type="InterPro" id="IPR037523">
    <property type="entry name" value="VOC_core"/>
</dbReference>
<dbReference type="Pfam" id="PF00903">
    <property type="entry name" value="Glyoxalase"/>
    <property type="match status" value="1"/>
</dbReference>
<comment type="caution">
    <text evidence="3">The sequence shown here is derived from an EMBL/GenBank/DDBJ whole genome shotgun (WGS) entry which is preliminary data.</text>
</comment>
<name>A0A3N0E6X1_9ACTN</name>
<keyword evidence="1" id="KW-0479">Metal-binding</keyword>
<dbReference type="PANTHER" id="PTHR36113:SF6">
    <property type="entry name" value="FOSFOMYCIN RESISTANCE PROTEIN FOSX"/>
    <property type="match status" value="1"/>
</dbReference>